<feature type="domain" description="Reverse transcriptase zinc-binding" evidence="1">
    <location>
        <begin position="19"/>
        <end position="60"/>
    </location>
</feature>
<dbReference type="AlphaFoldDB" id="A0A3P6GRL1"/>
<evidence type="ECO:0000313" key="2">
    <source>
        <dbReference type="EMBL" id="VDD62616.1"/>
    </source>
</evidence>
<name>A0A3P6GRL1_BRAOL</name>
<accession>A0A3P6GRL1</accession>
<proteinExistence type="predicted"/>
<dbReference type="Pfam" id="PF13966">
    <property type="entry name" value="zf-RVT"/>
    <property type="match status" value="1"/>
</dbReference>
<evidence type="ECO:0000259" key="1">
    <source>
        <dbReference type="Pfam" id="PF13966"/>
    </source>
</evidence>
<protein>
    <recommendedName>
        <fullName evidence="1">Reverse transcriptase zinc-binding domain-containing protein</fullName>
    </recommendedName>
</protein>
<dbReference type="InterPro" id="IPR026960">
    <property type="entry name" value="RVT-Znf"/>
</dbReference>
<gene>
    <name evidence="2" type="ORF">BOLC6T38069H</name>
</gene>
<sequence>MQSRVRNLVYNLREAFAVLSTDDRLRSWNLNVDVSCGFCSEPLETRKHLFFEYSYSMEIWEALVRGVMRSLYTTDWDNLIGLLSNDPTWDSLNIALTEEVKINTSNVTLTPTLLGLTSSLSSLCSGAEYLLQVVRGAIPQAYFDSSSTISAAEVAVQLLDYLYEKLDQVCLIQGGEYLYQELLMILLDSCFLQPNSRSPKKMQSFGRKAIC</sequence>
<organism evidence="2">
    <name type="scientific">Brassica oleracea</name>
    <name type="common">Wild cabbage</name>
    <dbReference type="NCBI Taxonomy" id="3712"/>
    <lineage>
        <taxon>Eukaryota</taxon>
        <taxon>Viridiplantae</taxon>
        <taxon>Streptophyta</taxon>
        <taxon>Embryophyta</taxon>
        <taxon>Tracheophyta</taxon>
        <taxon>Spermatophyta</taxon>
        <taxon>Magnoliopsida</taxon>
        <taxon>eudicotyledons</taxon>
        <taxon>Gunneridae</taxon>
        <taxon>Pentapetalae</taxon>
        <taxon>rosids</taxon>
        <taxon>malvids</taxon>
        <taxon>Brassicales</taxon>
        <taxon>Brassicaceae</taxon>
        <taxon>Brassiceae</taxon>
        <taxon>Brassica</taxon>
    </lineage>
</organism>
<reference evidence="2" key="1">
    <citation type="submission" date="2018-11" db="EMBL/GenBank/DDBJ databases">
        <authorList>
            <consortium name="Genoscope - CEA"/>
            <person name="William W."/>
        </authorList>
    </citation>
    <scope>NUCLEOTIDE SEQUENCE</scope>
</reference>
<dbReference type="EMBL" id="LR031880">
    <property type="protein sequence ID" value="VDD62616.1"/>
    <property type="molecule type" value="Genomic_DNA"/>
</dbReference>